<feature type="transmembrane region" description="Helical" evidence="9">
    <location>
        <begin position="236"/>
        <end position="257"/>
    </location>
</feature>
<keyword evidence="5 9" id="KW-1133">Transmembrane helix</keyword>
<feature type="transmembrane region" description="Helical" evidence="9">
    <location>
        <begin position="302"/>
        <end position="321"/>
    </location>
</feature>
<evidence type="ECO:0000256" key="7">
    <source>
        <dbReference type="ARBA" id="ARBA00025100"/>
    </source>
</evidence>
<keyword evidence="3" id="KW-0813">Transport</keyword>
<dbReference type="GO" id="GO:0055085">
    <property type="term" value="P:transmembrane transport"/>
    <property type="evidence" value="ECO:0007669"/>
    <property type="project" value="InterPro"/>
</dbReference>
<dbReference type="OMA" id="MGSIYIW"/>
<dbReference type="STRING" id="1169540.A0A0G4EE60"/>
<keyword evidence="11" id="KW-1185">Reference proteome</keyword>
<organism evidence="10 11">
    <name type="scientific">Vitrella brassicaformis (strain CCMP3155)</name>
    <dbReference type="NCBI Taxonomy" id="1169540"/>
    <lineage>
        <taxon>Eukaryota</taxon>
        <taxon>Sar</taxon>
        <taxon>Alveolata</taxon>
        <taxon>Colpodellida</taxon>
        <taxon>Vitrellaceae</taxon>
        <taxon>Vitrella</taxon>
    </lineage>
</organism>
<evidence type="ECO:0000256" key="2">
    <source>
        <dbReference type="ARBA" id="ARBA00004308"/>
    </source>
</evidence>
<evidence type="ECO:0000256" key="9">
    <source>
        <dbReference type="SAM" id="Phobius"/>
    </source>
</evidence>
<feature type="transmembrane region" description="Helical" evidence="9">
    <location>
        <begin position="32"/>
        <end position="58"/>
    </location>
</feature>
<protein>
    <submittedName>
        <fullName evidence="10">Uncharacterized protein</fullName>
    </submittedName>
</protein>
<dbReference type="AlphaFoldDB" id="A0A0G4EE60"/>
<name>A0A0G4EE60_VITBC</name>
<evidence type="ECO:0000256" key="5">
    <source>
        <dbReference type="ARBA" id="ARBA00022989"/>
    </source>
</evidence>
<dbReference type="GO" id="GO:0016020">
    <property type="term" value="C:membrane"/>
    <property type="evidence" value="ECO:0007669"/>
    <property type="project" value="UniProtKB-SubCell"/>
</dbReference>
<gene>
    <name evidence="10" type="ORF">Vbra_20254</name>
</gene>
<reference evidence="10 11" key="1">
    <citation type="submission" date="2014-11" db="EMBL/GenBank/DDBJ databases">
        <authorList>
            <person name="Zhu J."/>
            <person name="Qi W."/>
            <person name="Song R."/>
        </authorList>
    </citation>
    <scope>NUCLEOTIDE SEQUENCE [LARGE SCALE GENOMIC DNA]</scope>
</reference>
<proteinExistence type="inferred from homology"/>
<dbReference type="PANTHER" id="PTHR31651">
    <property type="match status" value="1"/>
</dbReference>
<dbReference type="PANTHER" id="PTHR31651:SF36">
    <property type="entry name" value="AUXIN EFFLUX CARRIER FAMILY PROTEIN"/>
    <property type="match status" value="1"/>
</dbReference>
<comment type="subcellular location">
    <subcellularLocation>
        <location evidence="2">Endomembrane system</location>
    </subcellularLocation>
    <subcellularLocation>
        <location evidence="1">Membrane</location>
        <topology evidence="1">Multi-pass membrane protein</topology>
    </subcellularLocation>
</comment>
<evidence type="ECO:0000313" key="10">
    <source>
        <dbReference type="EMBL" id="CEL93843.1"/>
    </source>
</evidence>
<evidence type="ECO:0000256" key="6">
    <source>
        <dbReference type="ARBA" id="ARBA00023136"/>
    </source>
</evidence>
<dbReference type="OrthoDB" id="191139at2759"/>
<keyword evidence="4 9" id="KW-0812">Transmembrane</keyword>
<dbReference type="Pfam" id="PF03547">
    <property type="entry name" value="Mem_trans"/>
    <property type="match status" value="1"/>
</dbReference>
<dbReference type="EMBL" id="CDMY01000193">
    <property type="protein sequence ID" value="CEL93843.1"/>
    <property type="molecule type" value="Genomic_DNA"/>
</dbReference>
<dbReference type="InterPro" id="IPR045033">
    <property type="entry name" value="PILS1/3/4/5/7"/>
</dbReference>
<dbReference type="VEuPathDB" id="CryptoDB:Vbra_20254"/>
<evidence type="ECO:0000256" key="4">
    <source>
        <dbReference type="ARBA" id="ARBA00022692"/>
    </source>
</evidence>
<sequence length="335" mass="35509">MRTMEEHSSGQTAAACAVPSLAGGLPVPNPVIFKASLGAVLNLLYVGVIGAIAGHLGVLDQAKIRCLSELVYSIAQPAFLFVSVAETISTTPGGLSLLAPLPVFAVLQILIGKRCEAFIAFYLLGWSPFLWSLGYNILADDRDKVNNKPSWSGVLREARDSLVRPPVLGCLAGALAGGLPWTRSFFFANPSCVVRPLVDAVRNVGSLYLPAVLLTLAGSLYRGFAQGGFRVNAFQLPAVALARFGVMPAITFAVVRLAQRTSLIQADPVLMFLLLLEGCMPPAQNTVVILQKQGQREEAESMAQTLAAIYALSLVPLPFLISCILDTAGVSLTTT</sequence>
<comment type="function">
    <text evidence="7">Involved in cellular auxin homeostasis by regulating auxin metabolism. Regulates intracellular auxin accumulation at the endoplasmic reticulum and thus auxin availability for nuclear auxin signaling.</text>
</comment>
<comment type="similarity">
    <text evidence="8">Belongs to the auxin efflux carrier (TC 2.A.69.2) family.</text>
</comment>
<dbReference type="InParanoid" id="A0A0G4EE60"/>
<dbReference type="PhylomeDB" id="A0A0G4EE60"/>
<keyword evidence="6 9" id="KW-0472">Membrane</keyword>
<dbReference type="InterPro" id="IPR004776">
    <property type="entry name" value="Mem_transp_PIN-like"/>
</dbReference>
<dbReference type="Proteomes" id="UP000041254">
    <property type="component" value="Unassembled WGS sequence"/>
</dbReference>
<evidence type="ECO:0000313" key="11">
    <source>
        <dbReference type="Proteomes" id="UP000041254"/>
    </source>
</evidence>
<feature type="transmembrane region" description="Helical" evidence="9">
    <location>
        <begin position="118"/>
        <end position="138"/>
    </location>
</feature>
<accession>A0A0G4EE60</accession>
<evidence type="ECO:0000256" key="8">
    <source>
        <dbReference type="ARBA" id="ARBA00025752"/>
    </source>
</evidence>
<dbReference type="GO" id="GO:0012505">
    <property type="term" value="C:endomembrane system"/>
    <property type="evidence" value="ECO:0007669"/>
    <property type="project" value="UniProtKB-SubCell"/>
</dbReference>
<evidence type="ECO:0000256" key="1">
    <source>
        <dbReference type="ARBA" id="ARBA00004141"/>
    </source>
</evidence>
<feature type="transmembrane region" description="Helical" evidence="9">
    <location>
        <begin position="207"/>
        <end position="224"/>
    </location>
</feature>
<evidence type="ECO:0000256" key="3">
    <source>
        <dbReference type="ARBA" id="ARBA00022448"/>
    </source>
</evidence>